<proteinExistence type="predicted"/>
<protein>
    <recommendedName>
        <fullName evidence="9">Nuclear receptor domain-containing protein</fullName>
    </recommendedName>
</protein>
<dbReference type="GO" id="GO:0030154">
    <property type="term" value="P:cell differentiation"/>
    <property type="evidence" value="ECO:0007669"/>
    <property type="project" value="TreeGrafter"/>
</dbReference>
<dbReference type="GO" id="GO:0000122">
    <property type="term" value="P:negative regulation of transcription by RNA polymerase II"/>
    <property type="evidence" value="ECO:0007669"/>
    <property type="project" value="TreeGrafter"/>
</dbReference>
<reference evidence="11" key="1">
    <citation type="submission" date="2017-01" db="EMBL/GenBank/DDBJ databases">
        <title>Comparative genomics of anhydrobiosis in the tardigrade Hypsibius dujardini.</title>
        <authorList>
            <person name="Yoshida Y."/>
            <person name="Koutsovoulos G."/>
            <person name="Laetsch D."/>
            <person name="Stevens L."/>
            <person name="Kumar S."/>
            <person name="Horikawa D."/>
            <person name="Ishino K."/>
            <person name="Komine S."/>
            <person name="Tomita M."/>
            <person name="Blaxter M."/>
            <person name="Arakawa K."/>
        </authorList>
    </citation>
    <scope>NUCLEOTIDE SEQUENCE [LARGE SCALE GENOMIC DNA]</scope>
    <source>
        <strain evidence="11">Z151</strain>
    </source>
</reference>
<dbReference type="PRINTS" id="PR00047">
    <property type="entry name" value="STROIDFINGER"/>
</dbReference>
<keyword evidence="1" id="KW-0479">Metal-binding</keyword>
<dbReference type="GO" id="GO:0004879">
    <property type="term" value="F:nuclear receptor activity"/>
    <property type="evidence" value="ECO:0007669"/>
    <property type="project" value="TreeGrafter"/>
</dbReference>
<accession>A0A9X6NNJ1</accession>
<evidence type="ECO:0000259" key="9">
    <source>
        <dbReference type="PROSITE" id="PS51030"/>
    </source>
</evidence>
<dbReference type="EMBL" id="MTYJ01000341">
    <property type="protein sequence ID" value="OWA53726.1"/>
    <property type="molecule type" value="Genomic_DNA"/>
</dbReference>
<dbReference type="InterPro" id="IPR013088">
    <property type="entry name" value="Znf_NHR/GATA"/>
</dbReference>
<organism evidence="10 11">
    <name type="scientific">Hypsibius exemplaris</name>
    <name type="common">Freshwater tardigrade</name>
    <dbReference type="NCBI Taxonomy" id="2072580"/>
    <lineage>
        <taxon>Eukaryota</taxon>
        <taxon>Metazoa</taxon>
        <taxon>Ecdysozoa</taxon>
        <taxon>Tardigrada</taxon>
        <taxon>Eutardigrada</taxon>
        <taxon>Parachela</taxon>
        <taxon>Hypsibioidea</taxon>
        <taxon>Hypsibiidae</taxon>
        <taxon>Hypsibius</taxon>
    </lineage>
</organism>
<keyword evidence="8" id="KW-0539">Nucleus</keyword>
<dbReference type="GO" id="GO:0045944">
    <property type="term" value="P:positive regulation of transcription by RNA polymerase II"/>
    <property type="evidence" value="ECO:0007669"/>
    <property type="project" value="TreeGrafter"/>
</dbReference>
<evidence type="ECO:0000256" key="6">
    <source>
        <dbReference type="ARBA" id="ARBA00023163"/>
    </source>
</evidence>
<evidence type="ECO:0000256" key="7">
    <source>
        <dbReference type="ARBA" id="ARBA00023170"/>
    </source>
</evidence>
<keyword evidence="6" id="KW-0804">Transcription</keyword>
<dbReference type="PANTHER" id="PTHR24082">
    <property type="entry name" value="NUCLEAR HORMONE RECEPTOR"/>
    <property type="match status" value="1"/>
</dbReference>
<evidence type="ECO:0000313" key="11">
    <source>
        <dbReference type="Proteomes" id="UP000192578"/>
    </source>
</evidence>
<evidence type="ECO:0000256" key="4">
    <source>
        <dbReference type="ARBA" id="ARBA00023015"/>
    </source>
</evidence>
<dbReference type="PANTHER" id="PTHR24082:SF507">
    <property type="entry name" value="BILE ACID RECEPTOR-RELATED"/>
    <property type="match status" value="1"/>
</dbReference>
<evidence type="ECO:0000313" key="10">
    <source>
        <dbReference type="EMBL" id="OWA53726.1"/>
    </source>
</evidence>
<dbReference type="Pfam" id="PF00105">
    <property type="entry name" value="zf-C4"/>
    <property type="match status" value="1"/>
</dbReference>
<feature type="domain" description="Nuclear receptor" evidence="9">
    <location>
        <begin position="1"/>
        <end position="76"/>
    </location>
</feature>
<evidence type="ECO:0000256" key="3">
    <source>
        <dbReference type="ARBA" id="ARBA00022833"/>
    </source>
</evidence>
<evidence type="ECO:0000256" key="5">
    <source>
        <dbReference type="ARBA" id="ARBA00023125"/>
    </source>
</evidence>
<keyword evidence="2" id="KW-0863">Zinc-finger</keyword>
<evidence type="ECO:0000256" key="2">
    <source>
        <dbReference type="ARBA" id="ARBA00022771"/>
    </source>
</evidence>
<evidence type="ECO:0000256" key="8">
    <source>
        <dbReference type="ARBA" id="ARBA00023242"/>
    </source>
</evidence>
<keyword evidence="11" id="KW-1185">Reference proteome</keyword>
<dbReference type="OrthoDB" id="9984314at2759"/>
<dbReference type="Gene3D" id="3.30.50.10">
    <property type="entry name" value="Erythroid Transcription Factor GATA-1, subunit A"/>
    <property type="match status" value="1"/>
</dbReference>
<dbReference type="AlphaFoldDB" id="A0A9X6NNJ1"/>
<dbReference type="Proteomes" id="UP000192578">
    <property type="component" value="Unassembled WGS sequence"/>
</dbReference>
<dbReference type="InterPro" id="IPR035500">
    <property type="entry name" value="NHR-like_dom_sf"/>
</dbReference>
<dbReference type="PROSITE" id="PS51030">
    <property type="entry name" value="NUCLEAR_REC_DBD_2"/>
    <property type="match status" value="1"/>
</dbReference>
<dbReference type="Gene3D" id="1.10.565.10">
    <property type="entry name" value="Retinoid X Receptor"/>
    <property type="match status" value="1"/>
</dbReference>
<dbReference type="InterPro" id="IPR050234">
    <property type="entry name" value="Nuclear_hormone_rcpt_NR1"/>
</dbReference>
<dbReference type="GO" id="GO:0008270">
    <property type="term" value="F:zinc ion binding"/>
    <property type="evidence" value="ECO:0007669"/>
    <property type="project" value="UniProtKB-KW"/>
</dbReference>
<dbReference type="GO" id="GO:0000978">
    <property type="term" value="F:RNA polymerase II cis-regulatory region sequence-specific DNA binding"/>
    <property type="evidence" value="ECO:0007669"/>
    <property type="project" value="TreeGrafter"/>
</dbReference>
<keyword evidence="3" id="KW-0862">Zinc</keyword>
<dbReference type="SUPFAM" id="SSF57716">
    <property type="entry name" value="Glucocorticoid receptor-like (DNA-binding domain)"/>
    <property type="match status" value="1"/>
</dbReference>
<comment type="caution">
    <text evidence="10">The sequence shown here is derived from an EMBL/GenBank/DDBJ whole genome shotgun (WGS) entry which is preliminary data.</text>
</comment>
<dbReference type="InterPro" id="IPR001628">
    <property type="entry name" value="Znf_hrmn_rcpt"/>
</dbReference>
<keyword evidence="7" id="KW-0675">Receptor</keyword>
<evidence type="ECO:0000256" key="1">
    <source>
        <dbReference type="ARBA" id="ARBA00022723"/>
    </source>
</evidence>
<dbReference type="SMART" id="SM00399">
    <property type="entry name" value="ZnF_C4"/>
    <property type="match status" value="1"/>
</dbReference>
<keyword evidence="5" id="KW-0238">DNA-binding</keyword>
<name>A0A9X6NNJ1_HYPEX</name>
<gene>
    <name evidence="10" type="ORF">BV898_18148</name>
</gene>
<sequence>MKCGVCGRKASGVNYGALTCEGCKAFYRRVYENSLVYKCKFDSNCDLTGQSTKSCCRACRYKKCLNIGMKISYKSRSKSVKAVQCEQSIQTECQEAKYSVDEQLVTSSTDVQTSRLSCGQCGVIRSSKSVEEPEGLSSFLLRKAELLDSNAHRQWSTIQAVERAVDVVFGGRLDWTSESTLRSKMSSPEQPRSFLGSIWADCHPEGCPRRNRKFAGMLPGTDGLDTSVKRTLTGDWKWITFWMMRNTDRVVCTLGLVRPEEIIQSQINAFIFKFCEQLQGIGLTQTEKGLLLAVALFEPGLPSTVNETELKSQRMLNLMHRHYLEVLIETLKQRCSDREELFSIFRKLERFFTALKDVCEVYRRYTSGTLEGSQKQMVPHEGQVIEGQCSLLQS</sequence>
<keyword evidence="4" id="KW-0805">Transcription regulation</keyword>
<dbReference type="SUPFAM" id="SSF48508">
    <property type="entry name" value="Nuclear receptor ligand-binding domain"/>
    <property type="match status" value="1"/>
</dbReference>